<evidence type="ECO:0000256" key="1">
    <source>
        <dbReference type="ARBA" id="ARBA00004123"/>
    </source>
</evidence>
<keyword evidence="8" id="KW-1185">Reference proteome</keyword>
<evidence type="ECO:0000256" key="4">
    <source>
        <dbReference type="ARBA" id="ARBA00023163"/>
    </source>
</evidence>
<evidence type="ECO:0000313" key="7">
    <source>
        <dbReference type="EMBL" id="PLB46586.1"/>
    </source>
</evidence>
<dbReference type="PANTHER" id="PTHR37534:SF7">
    <property type="entry name" value="TRANSCRIPTIONAL ACTIVATOR PROTEIN UGA3"/>
    <property type="match status" value="1"/>
</dbReference>
<reference evidence="7 8" key="1">
    <citation type="submission" date="2016-12" db="EMBL/GenBank/DDBJ databases">
        <title>The genomes of Aspergillus section Nigri reveals drivers in fungal speciation.</title>
        <authorList>
            <consortium name="DOE Joint Genome Institute"/>
            <person name="Vesth T.C."/>
            <person name="Nybo J."/>
            <person name="Theobald S."/>
            <person name="Brandl J."/>
            <person name="Frisvad J.C."/>
            <person name="Nielsen K.F."/>
            <person name="Lyhne E.K."/>
            <person name="Kogle M.E."/>
            <person name="Kuo A."/>
            <person name="Riley R."/>
            <person name="Clum A."/>
            <person name="Nolan M."/>
            <person name="Lipzen A."/>
            <person name="Salamov A."/>
            <person name="Henrissat B."/>
            <person name="Wiebenga A."/>
            <person name="De Vries R.P."/>
            <person name="Grigoriev I.V."/>
            <person name="Mortensen U.H."/>
            <person name="Andersen M.R."/>
            <person name="Baker S.E."/>
        </authorList>
    </citation>
    <scope>NUCLEOTIDE SEQUENCE [LARGE SCALE GENOMIC DNA]</scope>
    <source>
        <strain evidence="7 8">IBT 23096</strain>
    </source>
</reference>
<dbReference type="OrthoDB" id="3477330at2759"/>
<dbReference type="Pfam" id="PF00172">
    <property type="entry name" value="Zn_clus"/>
    <property type="match status" value="1"/>
</dbReference>
<evidence type="ECO:0000256" key="3">
    <source>
        <dbReference type="ARBA" id="ARBA00023125"/>
    </source>
</evidence>
<organism evidence="7 8">
    <name type="scientific">Aspergillus steynii IBT 23096</name>
    <dbReference type="NCBI Taxonomy" id="1392250"/>
    <lineage>
        <taxon>Eukaryota</taxon>
        <taxon>Fungi</taxon>
        <taxon>Dikarya</taxon>
        <taxon>Ascomycota</taxon>
        <taxon>Pezizomycotina</taxon>
        <taxon>Eurotiomycetes</taxon>
        <taxon>Eurotiomycetidae</taxon>
        <taxon>Eurotiales</taxon>
        <taxon>Aspergillaceae</taxon>
        <taxon>Aspergillus</taxon>
        <taxon>Aspergillus subgen. Circumdati</taxon>
    </lineage>
</organism>
<dbReference type="SMART" id="SM00066">
    <property type="entry name" value="GAL4"/>
    <property type="match status" value="1"/>
</dbReference>
<keyword evidence="4" id="KW-0804">Transcription</keyword>
<dbReference type="STRING" id="1392250.A0A2I2G166"/>
<dbReference type="GeneID" id="36560079"/>
<dbReference type="InterPro" id="IPR001138">
    <property type="entry name" value="Zn2Cys6_DnaBD"/>
</dbReference>
<dbReference type="InterPro" id="IPR036864">
    <property type="entry name" value="Zn2-C6_fun-type_DNA-bd_sf"/>
</dbReference>
<dbReference type="InterPro" id="IPR021858">
    <property type="entry name" value="Fun_TF"/>
</dbReference>
<keyword evidence="5" id="KW-0539">Nucleus</keyword>
<dbReference type="CDD" id="cd12148">
    <property type="entry name" value="fungal_TF_MHR"/>
    <property type="match status" value="1"/>
</dbReference>
<keyword evidence="3" id="KW-0238">DNA-binding</keyword>
<dbReference type="GO" id="GO:0045944">
    <property type="term" value="P:positive regulation of transcription by RNA polymerase II"/>
    <property type="evidence" value="ECO:0007669"/>
    <property type="project" value="TreeGrafter"/>
</dbReference>
<dbReference type="Gene3D" id="4.10.240.10">
    <property type="entry name" value="Zn(2)-C6 fungal-type DNA-binding domain"/>
    <property type="match status" value="1"/>
</dbReference>
<protein>
    <submittedName>
        <fullName evidence="7">C6 zinc finger domain protein</fullName>
    </submittedName>
</protein>
<dbReference type="AlphaFoldDB" id="A0A2I2G166"/>
<evidence type="ECO:0000256" key="2">
    <source>
        <dbReference type="ARBA" id="ARBA00023015"/>
    </source>
</evidence>
<keyword evidence="2" id="KW-0805">Transcription regulation</keyword>
<dbReference type="EMBL" id="MSFO01000006">
    <property type="protein sequence ID" value="PLB46586.1"/>
    <property type="molecule type" value="Genomic_DNA"/>
</dbReference>
<dbReference type="RefSeq" id="XP_024701888.1">
    <property type="nucleotide sequence ID" value="XM_024852381.1"/>
</dbReference>
<name>A0A2I2G166_9EURO</name>
<proteinExistence type="predicted"/>
<comment type="caution">
    <text evidence="7">The sequence shown here is derived from an EMBL/GenBank/DDBJ whole genome shotgun (WGS) entry which is preliminary data.</text>
</comment>
<gene>
    <name evidence="7" type="ORF">P170DRAFT_466052</name>
</gene>
<accession>A0A2I2G166</accession>
<dbReference type="GO" id="GO:0008270">
    <property type="term" value="F:zinc ion binding"/>
    <property type="evidence" value="ECO:0007669"/>
    <property type="project" value="InterPro"/>
</dbReference>
<dbReference type="PROSITE" id="PS50048">
    <property type="entry name" value="ZN2_CY6_FUNGAL_2"/>
    <property type="match status" value="1"/>
</dbReference>
<dbReference type="GO" id="GO:0000976">
    <property type="term" value="F:transcription cis-regulatory region binding"/>
    <property type="evidence" value="ECO:0007669"/>
    <property type="project" value="TreeGrafter"/>
</dbReference>
<dbReference type="GO" id="GO:0000981">
    <property type="term" value="F:DNA-binding transcription factor activity, RNA polymerase II-specific"/>
    <property type="evidence" value="ECO:0007669"/>
    <property type="project" value="InterPro"/>
</dbReference>
<dbReference type="Pfam" id="PF11951">
    <property type="entry name" value="Fungal_trans_2"/>
    <property type="match status" value="1"/>
</dbReference>
<dbReference type="VEuPathDB" id="FungiDB:P170DRAFT_466052"/>
<evidence type="ECO:0000256" key="5">
    <source>
        <dbReference type="ARBA" id="ARBA00023242"/>
    </source>
</evidence>
<evidence type="ECO:0000313" key="8">
    <source>
        <dbReference type="Proteomes" id="UP000234275"/>
    </source>
</evidence>
<sequence>MSPRAKIVKTKTFGGCWTCRRRKVKCDNLRPRCRRCGDTCEGYDVDLYWLDDANERPCSVKRQAMAVYDPNLPVACDPVAIDRMLDQLDDLTQAGRKAIVGPFTAFEVENTSLPGPTDAEPELESMEMTESSLEIVRANLSTPSMYVDSTAAELMDNYIRVVANVLQPANHPQNPYSTIYVPRAVESGALVVGGGKGSRGSKALFHALLAVSAFHLRRHHPDKHKYERLAQVNRGQAVTSLQKALTSGEGVGDCDTVLSAMLSLVSIDLMQGDMTEFWIHLSGCDRLLQSLNPGASPRDGQLRTICAFMNTLSRSTNPYPTPKPYTMGQILSIKDLIQHSPFHQDNDCLEFIYGTTATLASYLHTAITLAENLSFHPQPSPPAPLTQARETLKQAIHTWTITQEPLSSTPRADHETRSLITCHILAFHAAVVIYYHVALDQCDDNDTLRYYKRACVSNLIAAEALKSSSSAQRGWSAMAPIVWPGFIAACEADPDERPLWRAWWTGVQRYCIGSIQTLWGVVQEVWWCRDAGMHEVPGWKGVLRRRGKRVMSGG</sequence>
<dbReference type="SUPFAM" id="SSF57701">
    <property type="entry name" value="Zn2/Cys6 DNA-binding domain"/>
    <property type="match status" value="1"/>
</dbReference>
<comment type="subcellular location">
    <subcellularLocation>
        <location evidence="1">Nucleus</location>
    </subcellularLocation>
</comment>
<feature type="domain" description="Zn(2)-C6 fungal-type" evidence="6">
    <location>
        <begin position="15"/>
        <end position="36"/>
    </location>
</feature>
<dbReference type="PANTHER" id="PTHR37534">
    <property type="entry name" value="TRANSCRIPTIONAL ACTIVATOR PROTEIN UGA3"/>
    <property type="match status" value="1"/>
</dbReference>
<dbReference type="Proteomes" id="UP000234275">
    <property type="component" value="Unassembled WGS sequence"/>
</dbReference>
<dbReference type="GO" id="GO:0005634">
    <property type="term" value="C:nucleus"/>
    <property type="evidence" value="ECO:0007669"/>
    <property type="project" value="UniProtKB-SubCell"/>
</dbReference>
<evidence type="ECO:0000259" key="6">
    <source>
        <dbReference type="PROSITE" id="PS50048"/>
    </source>
</evidence>
<dbReference type="CDD" id="cd00067">
    <property type="entry name" value="GAL4"/>
    <property type="match status" value="1"/>
</dbReference>